<dbReference type="PROSITE" id="PS51221">
    <property type="entry name" value="TTL"/>
    <property type="match status" value="1"/>
</dbReference>
<dbReference type="PANTHER" id="PTHR47551">
    <property type="entry name" value="TUBULIN--TYROSINE LIGASE PBY1-RELATED"/>
    <property type="match status" value="1"/>
</dbReference>
<dbReference type="SUPFAM" id="SSF56059">
    <property type="entry name" value="Glutathione synthetase ATP-binding domain-like"/>
    <property type="match status" value="1"/>
</dbReference>
<dbReference type="EMBL" id="CDMY01000477">
    <property type="protein sequence ID" value="CEM16485.1"/>
    <property type="molecule type" value="Genomic_DNA"/>
</dbReference>
<organism evidence="2 3">
    <name type="scientific">Vitrella brassicaformis (strain CCMP3155)</name>
    <dbReference type="NCBI Taxonomy" id="1169540"/>
    <lineage>
        <taxon>Eukaryota</taxon>
        <taxon>Sar</taxon>
        <taxon>Alveolata</taxon>
        <taxon>Colpodellida</taxon>
        <taxon>Vitrellaceae</taxon>
        <taxon>Vitrella</taxon>
    </lineage>
</organism>
<dbReference type="OrthoDB" id="418258at2759"/>
<dbReference type="Pfam" id="PF03133">
    <property type="entry name" value="TTL"/>
    <property type="match status" value="1"/>
</dbReference>
<dbReference type="OMA" id="QWDEYEN"/>
<proteinExistence type="predicted"/>
<name>A0A0G4FPW3_VITBC</name>
<dbReference type="InterPro" id="IPR027746">
    <property type="entry name" value="TTL"/>
</dbReference>
<dbReference type="Gene3D" id="3.30.470.20">
    <property type="entry name" value="ATP-grasp fold, B domain"/>
    <property type="match status" value="1"/>
</dbReference>
<evidence type="ECO:0000313" key="2">
    <source>
        <dbReference type="EMBL" id="CEM16485.1"/>
    </source>
</evidence>
<reference evidence="2 3" key="1">
    <citation type="submission" date="2014-11" db="EMBL/GenBank/DDBJ databases">
        <authorList>
            <person name="Zhu J."/>
            <person name="Qi W."/>
            <person name="Song R."/>
        </authorList>
    </citation>
    <scope>NUCLEOTIDE SEQUENCE [LARGE SCALE GENOMIC DNA]</scope>
</reference>
<dbReference type="InParanoid" id="A0A0G4FPW3"/>
<evidence type="ECO:0008006" key="4">
    <source>
        <dbReference type="Google" id="ProtNLM"/>
    </source>
</evidence>
<protein>
    <recommendedName>
        <fullName evidence="4">Tubulin--tyrosine ligase-like protein 9</fullName>
    </recommendedName>
</protein>
<evidence type="ECO:0000256" key="1">
    <source>
        <dbReference type="SAM" id="MobiDB-lite"/>
    </source>
</evidence>
<gene>
    <name evidence="2" type="ORF">Vbra_770</name>
</gene>
<dbReference type="InterPro" id="IPR004344">
    <property type="entry name" value="TTL/TTLL_fam"/>
</dbReference>
<dbReference type="PANTHER" id="PTHR47551:SF1">
    <property type="entry name" value="TUBULIN--TYROSINE LIGASE PBY1-RELATED"/>
    <property type="match status" value="1"/>
</dbReference>
<dbReference type="Proteomes" id="UP000041254">
    <property type="component" value="Unassembled WGS sequence"/>
</dbReference>
<dbReference type="VEuPathDB" id="CryptoDB:Vbra_770"/>
<keyword evidence="3" id="KW-1185">Reference proteome</keyword>
<dbReference type="STRING" id="1169540.A0A0G4FPW3"/>
<dbReference type="PhylomeDB" id="A0A0G4FPW3"/>
<accession>A0A0G4FPW3</accession>
<dbReference type="GO" id="GO:0000932">
    <property type="term" value="C:P-body"/>
    <property type="evidence" value="ECO:0007669"/>
    <property type="project" value="TreeGrafter"/>
</dbReference>
<evidence type="ECO:0000313" key="3">
    <source>
        <dbReference type="Proteomes" id="UP000041254"/>
    </source>
</evidence>
<dbReference type="AlphaFoldDB" id="A0A0G4FPW3"/>
<sequence>MTDGGEGASAGAKEVDSMSHNSSEGRLPLYIHSGACNYRHDLVERCFSKRASQMLRAPPDMRPSDPDVKLQWAEYELICWERVLKGELVCNAYPLRKNLIRKANLARCLNKYISKTPKSPLARAVPESVIISMDDDPSLLHWSLADARDAMERPFAAEGGMFAANRWILKPSMLDRAEELTILSSYDELTDIVQANPEIQEWVLQRYLDHPLLIQHGRKFHLRAYVVAVGSLHVWVLDELLAHVAARPYPMHDLTQLGLLGHITNLAYGERDPLGYDVTRHMRPFFDDCMRHKEIRPEAAQAVFDRIKALVAETFRAVRGEFLGFTALPNCFELFAFDFLVDTQHQPYLLEVNAWPDVTVTGPHVRGMVADLTEGIFRVAVDRLLGGGGISLGEGCVVGKLHCVLSDSGPQWGAPNMAFVDTD</sequence>
<feature type="region of interest" description="Disordered" evidence="1">
    <location>
        <begin position="1"/>
        <end position="20"/>
    </location>
</feature>